<protein>
    <submittedName>
        <fullName evidence="8">Response regulator transcription factor</fullName>
    </submittedName>
</protein>
<organism evidence="8 9">
    <name type="scientific">Prosthecochloris ethylica</name>
    <dbReference type="NCBI Taxonomy" id="2743976"/>
    <lineage>
        <taxon>Bacteria</taxon>
        <taxon>Pseudomonadati</taxon>
        <taxon>Chlorobiota</taxon>
        <taxon>Chlorobiia</taxon>
        <taxon>Chlorobiales</taxon>
        <taxon>Chlorobiaceae</taxon>
        <taxon>Prosthecochloris</taxon>
    </lineage>
</organism>
<keyword evidence="9" id="KW-1185">Reference proteome</keyword>
<feature type="domain" description="Response regulatory" evidence="7">
    <location>
        <begin position="12"/>
        <end position="125"/>
    </location>
</feature>
<evidence type="ECO:0000313" key="8">
    <source>
        <dbReference type="EMBL" id="MBF0636526.1"/>
    </source>
</evidence>
<dbReference type="Gene3D" id="1.10.10.10">
    <property type="entry name" value="Winged helix-like DNA-binding domain superfamily/Winged helix DNA-binding domain"/>
    <property type="match status" value="1"/>
</dbReference>
<dbReference type="Gene3D" id="3.40.50.2300">
    <property type="match status" value="1"/>
</dbReference>
<comment type="caution">
    <text evidence="8">The sequence shown here is derived from an EMBL/GenBank/DDBJ whole genome shotgun (WGS) entry which is preliminary data.</text>
</comment>
<dbReference type="PANTHER" id="PTHR48111">
    <property type="entry name" value="REGULATOR OF RPOS"/>
    <property type="match status" value="1"/>
</dbReference>
<keyword evidence="1 6" id="KW-0597">Phosphoprotein</keyword>
<sequence>MSLFSSVPENHKVLHFCDDTGSRECLQRFLGGQGFDVISVGNRQEFFDVINVAPYEVAIVDIGLSNEEELALVRYLRTHTATRVIVLSGSSSSQDCMEGYLSGADNYLGKPVDFSVLSAVLNSLLSRCAQSQRFHDGCSGSSSSSWILCKANRELIAPDNKRIPLTTKEYMFLSCLAAGADVVKRADLLEILGYEQNEYGHKRLETLVYRIRRKARTVEFFPLITHHGYGYSFSMDLILRKTC</sequence>
<evidence type="ECO:0000256" key="1">
    <source>
        <dbReference type="ARBA" id="ARBA00022553"/>
    </source>
</evidence>
<dbReference type="InterPro" id="IPR016032">
    <property type="entry name" value="Sig_transdc_resp-reg_C-effctor"/>
</dbReference>
<name>A0ABR9XR76_9CHLB</name>
<dbReference type="SMART" id="SM00862">
    <property type="entry name" value="Trans_reg_C"/>
    <property type="match status" value="1"/>
</dbReference>
<keyword evidence="4" id="KW-0238">DNA-binding</keyword>
<dbReference type="SUPFAM" id="SSF52172">
    <property type="entry name" value="CheY-like"/>
    <property type="match status" value="1"/>
</dbReference>
<dbReference type="InterPro" id="IPR011006">
    <property type="entry name" value="CheY-like_superfamily"/>
</dbReference>
<dbReference type="PANTHER" id="PTHR48111:SF1">
    <property type="entry name" value="TWO-COMPONENT RESPONSE REGULATOR ORR33"/>
    <property type="match status" value="1"/>
</dbReference>
<keyword evidence="5" id="KW-0804">Transcription</keyword>
<accession>A0ABR9XR76</accession>
<dbReference type="Proteomes" id="UP000619838">
    <property type="component" value="Unassembled WGS sequence"/>
</dbReference>
<dbReference type="RefSeq" id="WP_175186983.1">
    <property type="nucleotide sequence ID" value="NZ_JABVZQ010000003.1"/>
</dbReference>
<dbReference type="SUPFAM" id="SSF46894">
    <property type="entry name" value="C-terminal effector domain of the bipartite response regulators"/>
    <property type="match status" value="1"/>
</dbReference>
<dbReference type="Pfam" id="PF00072">
    <property type="entry name" value="Response_reg"/>
    <property type="match status" value="1"/>
</dbReference>
<evidence type="ECO:0000313" key="9">
    <source>
        <dbReference type="Proteomes" id="UP000619838"/>
    </source>
</evidence>
<gene>
    <name evidence="8" type="ORF">INT08_04940</name>
</gene>
<dbReference type="InterPro" id="IPR001867">
    <property type="entry name" value="OmpR/PhoB-type_DNA-bd"/>
</dbReference>
<evidence type="ECO:0000256" key="3">
    <source>
        <dbReference type="ARBA" id="ARBA00023015"/>
    </source>
</evidence>
<evidence type="ECO:0000256" key="5">
    <source>
        <dbReference type="ARBA" id="ARBA00023163"/>
    </source>
</evidence>
<dbReference type="InterPro" id="IPR036388">
    <property type="entry name" value="WH-like_DNA-bd_sf"/>
</dbReference>
<keyword evidence="3" id="KW-0805">Transcription regulation</keyword>
<dbReference type="InterPro" id="IPR001789">
    <property type="entry name" value="Sig_transdc_resp-reg_receiver"/>
</dbReference>
<evidence type="ECO:0000259" key="7">
    <source>
        <dbReference type="PROSITE" id="PS50110"/>
    </source>
</evidence>
<evidence type="ECO:0000256" key="6">
    <source>
        <dbReference type="PROSITE-ProRule" id="PRU00169"/>
    </source>
</evidence>
<dbReference type="InterPro" id="IPR039420">
    <property type="entry name" value="WalR-like"/>
</dbReference>
<evidence type="ECO:0000256" key="4">
    <source>
        <dbReference type="ARBA" id="ARBA00023125"/>
    </source>
</evidence>
<dbReference type="Pfam" id="PF00486">
    <property type="entry name" value="Trans_reg_C"/>
    <property type="match status" value="1"/>
</dbReference>
<evidence type="ECO:0000256" key="2">
    <source>
        <dbReference type="ARBA" id="ARBA00023012"/>
    </source>
</evidence>
<proteinExistence type="predicted"/>
<keyword evidence="2" id="KW-0902">Two-component regulatory system</keyword>
<feature type="modified residue" description="4-aspartylphosphate" evidence="6">
    <location>
        <position position="61"/>
    </location>
</feature>
<reference evidence="8 9" key="1">
    <citation type="journal article" date="2020" name="Microorganisms">
        <title>Simultaneous Genome Sequencing of Prosthecochloris ethylica and Desulfuromonas acetoxidans within a Syntrophic Mixture Reveals Unique Pili and Protein Interactions.</title>
        <authorList>
            <person name="Kyndt J.A."/>
            <person name="Van Beeumen J.J."/>
            <person name="Meyer T.E."/>
        </authorList>
    </citation>
    <scope>NUCLEOTIDE SEQUENCE [LARGE SCALE GENOMIC DNA]</scope>
    <source>
        <strain evidence="8 9">N3</strain>
    </source>
</reference>
<dbReference type="SMART" id="SM00448">
    <property type="entry name" value="REC"/>
    <property type="match status" value="1"/>
</dbReference>
<dbReference type="PROSITE" id="PS50110">
    <property type="entry name" value="RESPONSE_REGULATORY"/>
    <property type="match status" value="1"/>
</dbReference>
<dbReference type="EMBL" id="JADGII010000006">
    <property type="protein sequence ID" value="MBF0636526.1"/>
    <property type="molecule type" value="Genomic_DNA"/>
</dbReference>